<dbReference type="PANTHER" id="PTHR42987:SF4">
    <property type="entry name" value="PROTEASE SOHB-RELATED"/>
    <property type="match status" value="1"/>
</dbReference>
<gene>
    <name evidence="8" type="primary">sppA</name>
    <name evidence="8" type="ORF">QJ522_11440</name>
</gene>
<dbReference type="Pfam" id="PF01343">
    <property type="entry name" value="Peptidase_S49"/>
    <property type="match status" value="1"/>
</dbReference>
<dbReference type="GO" id="GO:0006508">
    <property type="term" value="P:proteolysis"/>
    <property type="evidence" value="ECO:0007669"/>
    <property type="project" value="UniProtKB-KW"/>
</dbReference>
<keyword evidence="2" id="KW-0645">Protease</keyword>
<keyword evidence="9" id="KW-1185">Reference proteome</keyword>
<organism evidence="8 9">
    <name type="scientific">Anaerobaca lacustris</name>
    <dbReference type="NCBI Taxonomy" id="3044600"/>
    <lineage>
        <taxon>Bacteria</taxon>
        <taxon>Pseudomonadati</taxon>
        <taxon>Planctomycetota</taxon>
        <taxon>Phycisphaerae</taxon>
        <taxon>Sedimentisphaerales</taxon>
        <taxon>Anaerobacaceae</taxon>
        <taxon>Anaerobaca</taxon>
    </lineage>
</organism>
<sequence length="363" mass="40234">MGFDQDNDYLDSSFLPGQGGPKPPSGPPPHPPYPPQAYPPYPKPRKRSSISRIFWGLVFGLSFLANVGLFLLLIGLVAFVATGRTRFYEEAVVREGPRTDKIVLVHVDGVIGDDQADYVYRQLQTARKDRNVRAVIVGVNSPGGTISGSDRIYQEVLRYRQETGQPAVAFMQGMAASGGYYASVACDRIIAEPTAITGSIGVVMSYFVFQELLENKLGIQPVYLAEGAKKDWPSSFREPKQEELDYIEERLLTPAYERFIEIVQAGRSSALSPDQVRKLADGSIFVAPQALEERLIDEIGYLDDAVEAVLSLAGLLDAQVVEYRKPFSFMDMLSVEGRSALKLNRSTLYELSTPQVLYLWSAF</sequence>
<keyword evidence="4" id="KW-0720">Serine protease</keyword>
<dbReference type="EMBL" id="JASCXX010000012">
    <property type="protein sequence ID" value="MDI6449659.1"/>
    <property type="molecule type" value="Genomic_DNA"/>
</dbReference>
<keyword evidence="3" id="KW-0378">Hydrolase</keyword>
<dbReference type="PANTHER" id="PTHR42987">
    <property type="entry name" value="PEPTIDASE S49"/>
    <property type="match status" value="1"/>
</dbReference>
<evidence type="ECO:0000256" key="6">
    <source>
        <dbReference type="SAM" id="Phobius"/>
    </source>
</evidence>
<dbReference type="Proteomes" id="UP001431776">
    <property type="component" value="Unassembled WGS sequence"/>
</dbReference>
<evidence type="ECO:0000256" key="3">
    <source>
        <dbReference type="ARBA" id="ARBA00022801"/>
    </source>
</evidence>
<keyword evidence="6" id="KW-0812">Transmembrane</keyword>
<dbReference type="Gene3D" id="3.90.226.10">
    <property type="entry name" value="2-enoyl-CoA Hydratase, Chain A, domain 1"/>
    <property type="match status" value="2"/>
</dbReference>
<evidence type="ECO:0000313" key="9">
    <source>
        <dbReference type="Proteomes" id="UP001431776"/>
    </source>
</evidence>
<keyword evidence="6" id="KW-0472">Membrane</keyword>
<evidence type="ECO:0000256" key="1">
    <source>
        <dbReference type="ARBA" id="ARBA00008683"/>
    </source>
</evidence>
<feature type="transmembrane region" description="Helical" evidence="6">
    <location>
        <begin position="53"/>
        <end position="81"/>
    </location>
</feature>
<dbReference type="InterPro" id="IPR002142">
    <property type="entry name" value="Peptidase_S49"/>
</dbReference>
<dbReference type="InterPro" id="IPR047272">
    <property type="entry name" value="S49_SppA_C"/>
</dbReference>
<dbReference type="RefSeq" id="WP_349245067.1">
    <property type="nucleotide sequence ID" value="NZ_JASCXX010000012.1"/>
</dbReference>
<evidence type="ECO:0000256" key="5">
    <source>
        <dbReference type="SAM" id="MobiDB-lite"/>
    </source>
</evidence>
<name>A0AAW6U137_9BACT</name>
<evidence type="ECO:0000256" key="2">
    <source>
        <dbReference type="ARBA" id="ARBA00022670"/>
    </source>
</evidence>
<dbReference type="SUPFAM" id="SSF52096">
    <property type="entry name" value="ClpP/crotonase"/>
    <property type="match status" value="1"/>
</dbReference>
<feature type="compositionally biased region" description="Pro residues" evidence="5">
    <location>
        <begin position="21"/>
        <end position="42"/>
    </location>
</feature>
<comment type="similarity">
    <text evidence="1">Belongs to the peptidase S49 family.</text>
</comment>
<dbReference type="CDD" id="cd07023">
    <property type="entry name" value="S49_Sppa_N_C"/>
    <property type="match status" value="1"/>
</dbReference>
<keyword evidence="6" id="KW-1133">Transmembrane helix</keyword>
<protein>
    <submittedName>
        <fullName evidence="8">Signal peptide peptidase SppA</fullName>
    </submittedName>
</protein>
<dbReference type="GO" id="GO:0008236">
    <property type="term" value="F:serine-type peptidase activity"/>
    <property type="evidence" value="ECO:0007669"/>
    <property type="project" value="UniProtKB-KW"/>
</dbReference>
<evidence type="ECO:0000313" key="8">
    <source>
        <dbReference type="EMBL" id="MDI6449659.1"/>
    </source>
</evidence>
<feature type="region of interest" description="Disordered" evidence="5">
    <location>
        <begin position="1"/>
        <end position="43"/>
    </location>
</feature>
<evidence type="ECO:0000259" key="7">
    <source>
        <dbReference type="Pfam" id="PF01343"/>
    </source>
</evidence>
<dbReference type="InterPro" id="IPR004635">
    <property type="entry name" value="Pept_S49_SppA"/>
</dbReference>
<dbReference type="InterPro" id="IPR029045">
    <property type="entry name" value="ClpP/crotonase-like_dom_sf"/>
</dbReference>
<dbReference type="AlphaFoldDB" id="A0AAW6U137"/>
<comment type="caution">
    <text evidence="8">The sequence shown here is derived from an EMBL/GenBank/DDBJ whole genome shotgun (WGS) entry which is preliminary data.</text>
</comment>
<evidence type="ECO:0000256" key="4">
    <source>
        <dbReference type="ARBA" id="ARBA00022825"/>
    </source>
</evidence>
<dbReference type="NCBIfam" id="TIGR00706">
    <property type="entry name" value="SppA_dom"/>
    <property type="match status" value="1"/>
</dbReference>
<proteinExistence type="inferred from homology"/>
<reference evidence="8" key="1">
    <citation type="submission" date="2023-05" db="EMBL/GenBank/DDBJ databases">
        <title>Anaerotaeda fermentans gen. nov., sp. nov., a novel anaerobic planctomycete of the new family within the order Sedimentisphaerales isolated from Taman Peninsula, Russia.</title>
        <authorList>
            <person name="Khomyakova M.A."/>
            <person name="Merkel A.Y."/>
            <person name="Slobodkin A.I."/>
        </authorList>
    </citation>
    <scope>NUCLEOTIDE SEQUENCE</scope>
    <source>
        <strain evidence="8">M17dextr</strain>
    </source>
</reference>
<feature type="domain" description="Peptidase S49" evidence="7">
    <location>
        <begin position="161"/>
        <end position="313"/>
    </location>
</feature>
<accession>A0AAW6U137</accession>